<accession>A0A4R2GK57</accession>
<evidence type="ECO:0000313" key="2">
    <source>
        <dbReference type="Proteomes" id="UP000294881"/>
    </source>
</evidence>
<reference evidence="1 2" key="1">
    <citation type="submission" date="2019-03" db="EMBL/GenBank/DDBJ databases">
        <title>Genomic Encyclopedia of Type Strains, Phase IV (KMG-IV): sequencing the most valuable type-strain genomes for metagenomic binning, comparative biology and taxonomic classification.</title>
        <authorList>
            <person name="Goeker M."/>
        </authorList>
    </citation>
    <scope>NUCLEOTIDE SEQUENCE [LARGE SCALE GENOMIC DNA]</scope>
    <source>
        <strain evidence="1 2">DSM 22958</strain>
    </source>
</reference>
<comment type="caution">
    <text evidence="1">The sequence shown here is derived from an EMBL/GenBank/DDBJ whole genome shotgun (WGS) entry which is preliminary data.</text>
</comment>
<proteinExistence type="predicted"/>
<evidence type="ECO:0000313" key="1">
    <source>
        <dbReference type="EMBL" id="TCO08967.1"/>
    </source>
</evidence>
<keyword evidence="2" id="KW-1185">Reference proteome</keyword>
<dbReference type="Proteomes" id="UP000294881">
    <property type="component" value="Unassembled WGS sequence"/>
</dbReference>
<protein>
    <submittedName>
        <fullName evidence="1">Uncharacterized protein</fullName>
    </submittedName>
</protein>
<dbReference type="RefSeq" id="WP_165910058.1">
    <property type="nucleotide sequence ID" value="NZ_JBHUNN010000002.1"/>
</dbReference>
<organism evidence="1 2">
    <name type="scientific">Camelimonas lactis</name>
    <dbReference type="NCBI Taxonomy" id="659006"/>
    <lineage>
        <taxon>Bacteria</taxon>
        <taxon>Pseudomonadati</taxon>
        <taxon>Pseudomonadota</taxon>
        <taxon>Alphaproteobacteria</taxon>
        <taxon>Hyphomicrobiales</taxon>
        <taxon>Chelatococcaceae</taxon>
        <taxon>Camelimonas</taxon>
    </lineage>
</organism>
<dbReference type="EMBL" id="SLWL01000020">
    <property type="protein sequence ID" value="TCO08967.1"/>
    <property type="molecule type" value="Genomic_DNA"/>
</dbReference>
<gene>
    <name evidence="1" type="ORF">EV666_12038</name>
</gene>
<dbReference type="AlphaFoldDB" id="A0A4R2GK57"/>
<name>A0A4R2GK57_9HYPH</name>
<sequence>MSRKAKSPEPVVTDMSIIEKAVAEAREMMSNGSTKIVTAVLRPRP</sequence>